<keyword evidence="3" id="KW-0547">Nucleotide-binding</keyword>
<feature type="domain" description="Histidine kinase/HSP90-like ATPase" evidence="2">
    <location>
        <begin position="33"/>
        <end position="148"/>
    </location>
</feature>
<protein>
    <submittedName>
        <fullName evidence="3">ATP-binding protein</fullName>
    </submittedName>
</protein>
<evidence type="ECO:0000313" key="3">
    <source>
        <dbReference type="EMBL" id="GAA2494336.1"/>
    </source>
</evidence>
<dbReference type="PANTHER" id="PTHR35526">
    <property type="entry name" value="ANTI-SIGMA-F FACTOR RSBW-RELATED"/>
    <property type="match status" value="1"/>
</dbReference>
<proteinExistence type="predicted"/>
<dbReference type="CDD" id="cd16936">
    <property type="entry name" value="HATPase_RsbW-like"/>
    <property type="match status" value="1"/>
</dbReference>
<dbReference type="Proteomes" id="UP001501721">
    <property type="component" value="Unassembled WGS sequence"/>
</dbReference>
<dbReference type="GO" id="GO:0005524">
    <property type="term" value="F:ATP binding"/>
    <property type="evidence" value="ECO:0007669"/>
    <property type="project" value="UniProtKB-KW"/>
</dbReference>
<sequence length="152" mass="16640">MNADLLDASQTVADGTQALTRSRPGVLEIDLQLTAAAVKPTREIVMRHLALWGLAGYEWQVNLATSELLTNAFKYARQPDQSTVLVRLMLSRTPGGLFLCVSDPEPRRPNLLLADDDQEGGRGIPLLRAICGEFGCSSTDRGKDVWVTFETP</sequence>
<keyword evidence="1" id="KW-0418">Kinase</keyword>
<keyword evidence="4" id="KW-1185">Reference proteome</keyword>
<dbReference type="SUPFAM" id="SSF55874">
    <property type="entry name" value="ATPase domain of HSP90 chaperone/DNA topoisomerase II/histidine kinase"/>
    <property type="match status" value="1"/>
</dbReference>
<reference evidence="4" key="1">
    <citation type="journal article" date="2019" name="Int. J. Syst. Evol. Microbiol.">
        <title>The Global Catalogue of Microorganisms (GCM) 10K type strain sequencing project: providing services to taxonomists for standard genome sequencing and annotation.</title>
        <authorList>
            <consortium name="The Broad Institute Genomics Platform"/>
            <consortium name="The Broad Institute Genome Sequencing Center for Infectious Disease"/>
            <person name="Wu L."/>
            <person name="Ma J."/>
        </authorList>
    </citation>
    <scope>NUCLEOTIDE SEQUENCE [LARGE SCALE GENOMIC DNA]</scope>
    <source>
        <strain evidence="4">JCM 6923</strain>
    </source>
</reference>
<name>A0ABP5ZBX1_9ACTN</name>
<dbReference type="InterPro" id="IPR003594">
    <property type="entry name" value="HATPase_dom"/>
</dbReference>
<dbReference type="PANTHER" id="PTHR35526:SF3">
    <property type="entry name" value="ANTI-SIGMA-F FACTOR RSBW"/>
    <property type="match status" value="1"/>
</dbReference>
<dbReference type="InterPro" id="IPR050267">
    <property type="entry name" value="Anti-sigma-factor_SerPK"/>
</dbReference>
<gene>
    <name evidence="3" type="ORF">GCM10010422_47150</name>
</gene>
<dbReference type="Pfam" id="PF13581">
    <property type="entry name" value="HATPase_c_2"/>
    <property type="match status" value="1"/>
</dbReference>
<keyword evidence="3" id="KW-0067">ATP-binding</keyword>
<accession>A0ABP5ZBX1</accession>
<dbReference type="InterPro" id="IPR036890">
    <property type="entry name" value="HATPase_C_sf"/>
</dbReference>
<evidence type="ECO:0000259" key="2">
    <source>
        <dbReference type="Pfam" id="PF13581"/>
    </source>
</evidence>
<keyword evidence="1" id="KW-0723">Serine/threonine-protein kinase</keyword>
<dbReference type="EMBL" id="BAAATL010000023">
    <property type="protein sequence ID" value="GAA2494336.1"/>
    <property type="molecule type" value="Genomic_DNA"/>
</dbReference>
<keyword evidence="1" id="KW-0808">Transferase</keyword>
<organism evidence="3 4">
    <name type="scientific">Streptomyces graminearus</name>
    <dbReference type="NCBI Taxonomy" id="284030"/>
    <lineage>
        <taxon>Bacteria</taxon>
        <taxon>Bacillati</taxon>
        <taxon>Actinomycetota</taxon>
        <taxon>Actinomycetes</taxon>
        <taxon>Kitasatosporales</taxon>
        <taxon>Streptomycetaceae</taxon>
        <taxon>Streptomyces</taxon>
    </lineage>
</organism>
<dbReference type="RefSeq" id="WP_346075851.1">
    <property type="nucleotide sequence ID" value="NZ_BAAATL010000023.1"/>
</dbReference>
<evidence type="ECO:0000313" key="4">
    <source>
        <dbReference type="Proteomes" id="UP001501721"/>
    </source>
</evidence>
<dbReference type="Gene3D" id="3.30.565.10">
    <property type="entry name" value="Histidine kinase-like ATPase, C-terminal domain"/>
    <property type="match status" value="1"/>
</dbReference>
<comment type="caution">
    <text evidence="3">The sequence shown here is derived from an EMBL/GenBank/DDBJ whole genome shotgun (WGS) entry which is preliminary data.</text>
</comment>
<evidence type="ECO:0000256" key="1">
    <source>
        <dbReference type="ARBA" id="ARBA00022527"/>
    </source>
</evidence>